<dbReference type="InterPro" id="IPR036291">
    <property type="entry name" value="NAD(P)-bd_dom_sf"/>
</dbReference>
<evidence type="ECO:0000256" key="1">
    <source>
        <dbReference type="ARBA" id="ARBA00004781"/>
    </source>
</evidence>
<dbReference type="PANTHER" id="PTHR10491">
    <property type="entry name" value="DTDP-4-DEHYDRORHAMNOSE REDUCTASE"/>
    <property type="match status" value="1"/>
</dbReference>
<gene>
    <name evidence="8" type="ORF">RM540_07535</name>
</gene>
<feature type="domain" description="RmlD-like substrate binding" evidence="7">
    <location>
        <begin position="5"/>
        <end position="297"/>
    </location>
</feature>
<dbReference type="EMBL" id="JAVRHT010000014">
    <property type="protein sequence ID" value="MDT0631599.1"/>
    <property type="molecule type" value="Genomic_DNA"/>
</dbReference>
<comment type="catalytic activity">
    <reaction evidence="5">
        <text>dTDP-beta-L-rhamnose + NADP(+) = dTDP-4-dehydro-beta-L-rhamnose + NADPH + H(+)</text>
        <dbReference type="Rhea" id="RHEA:21796"/>
        <dbReference type="ChEBI" id="CHEBI:15378"/>
        <dbReference type="ChEBI" id="CHEBI:57510"/>
        <dbReference type="ChEBI" id="CHEBI:57783"/>
        <dbReference type="ChEBI" id="CHEBI:58349"/>
        <dbReference type="ChEBI" id="CHEBI:62830"/>
        <dbReference type="EC" id="1.1.1.133"/>
    </reaction>
</comment>
<comment type="pathway">
    <text evidence="1 6">Carbohydrate biosynthesis; dTDP-L-rhamnose biosynthesis.</text>
</comment>
<evidence type="ECO:0000259" key="7">
    <source>
        <dbReference type="Pfam" id="PF04321"/>
    </source>
</evidence>
<dbReference type="EC" id="1.1.1.133" evidence="3 6"/>
<comment type="caution">
    <text evidence="8">The sequence shown here is derived from an EMBL/GenBank/DDBJ whole genome shotgun (WGS) entry which is preliminary data.</text>
</comment>
<dbReference type="InterPro" id="IPR005913">
    <property type="entry name" value="dTDP_dehydrorham_reduct"/>
</dbReference>
<evidence type="ECO:0000256" key="6">
    <source>
        <dbReference type="RuleBase" id="RU364082"/>
    </source>
</evidence>
<name>A0ABU3BQQ4_9BACT</name>
<dbReference type="Gene3D" id="3.40.50.720">
    <property type="entry name" value="NAD(P)-binding Rossmann-like Domain"/>
    <property type="match status" value="1"/>
</dbReference>
<keyword evidence="6" id="KW-0560">Oxidoreductase</keyword>
<dbReference type="PANTHER" id="PTHR10491:SF4">
    <property type="entry name" value="METHIONINE ADENOSYLTRANSFERASE 2 SUBUNIT BETA"/>
    <property type="match status" value="1"/>
</dbReference>
<proteinExistence type="inferred from homology"/>
<accession>A0ABU3BQQ4</accession>
<dbReference type="InterPro" id="IPR029903">
    <property type="entry name" value="RmlD-like-bd"/>
</dbReference>
<dbReference type="SUPFAM" id="SSF51735">
    <property type="entry name" value="NAD(P)-binding Rossmann-fold domains"/>
    <property type="match status" value="1"/>
</dbReference>
<keyword evidence="9" id="KW-1185">Reference proteome</keyword>
<reference evidence="8 9" key="1">
    <citation type="submission" date="2023-09" db="EMBL/GenBank/DDBJ databases">
        <authorList>
            <person name="Rey-Velasco X."/>
        </authorList>
    </citation>
    <scope>NUCLEOTIDE SEQUENCE [LARGE SCALE GENOMIC DNA]</scope>
    <source>
        <strain evidence="8 9">F394</strain>
    </source>
</reference>
<evidence type="ECO:0000256" key="2">
    <source>
        <dbReference type="ARBA" id="ARBA00010944"/>
    </source>
</evidence>
<evidence type="ECO:0000313" key="8">
    <source>
        <dbReference type="EMBL" id="MDT0631599.1"/>
    </source>
</evidence>
<protein>
    <recommendedName>
        <fullName evidence="4 6">dTDP-4-dehydrorhamnose reductase</fullName>
        <ecNumber evidence="3 6">1.1.1.133</ecNumber>
    </recommendedName>
</protein>
<sequence>MLPPRILVTGANGLVGQALARAAGRWRGADVLATGRRPALALGGFAGGTAALDVTDADAVERALQDFAPDVVLHAAGLAQVEACEADREACWALNVEATTALAAACHRHGARLVLPSTDFVFDGERGPYAEDARPAPLTHYGRTKLAAENALKASRLTRWAVARTTLVFGAPTGPAPRLDFVRWLVRELGAGRPVRVPSDQVRTPTYDEDFADGVLRIVRFGKSGTFHVAGREVLTTYALALRVAEAFGLDAGLVSPTTTTALHPGAPRPLKAGLLILRAETELGYRPRPLDAALADLRGRLGVPRPSARR</sequence>
<keyword evidence="6" id="KW-0521">NADP</keyword>
<evidence type="ECO:0000256" key="4">
    <source>
        <dbReference type="ARBA" id="ARBA00017099"/>
    </source>
</evidence>
<dbReference type="CDD" id="cd05254">
    <property type="entry name" value="dTDP_HR_like_SDR_e"/>
    <property type="match status" value="1"/>
</dbReference>
<dbReference type="Proteomes" id="UP001267426">
    <property type="component" value="Unassembled WGS sequence"/>
</dbReference>
<evidence type="ECO:0000256" key="5">
    <source>
        <dbReference type="ARBA" id="ARBA00048200"/>
    </source>
</evidence>
<dbReference type="Pfam" id="PF04321">
    <property type="entry name" value="RmlD_sub_bind"/>
    <property type="match status" value="1"/>
</dbReference>
<evidence type="ECO:0000313" key="9">
    <source>
        <dbReference type="Proteomes" id="UP001267426"/>
    </source>
</evidence>
<dbReference type="RefSeq" id="WP_311662941.1">
    <property type="nucleotide sequence ID" value="NZ_JAVRHT010000014.1"/>
</dbReference>
<comment type="function">
    <text evidence="6">Catalyzes the reduction of dTDP-6-deoxy-L-lyxo-4-hexulose to yield dTDP-L-rhamnose.</text>
</comment>
<evidence type="ECO:0000256" key="3">
    <source>
        <dbReference type="ARBA" id="ARBA00012929"/>
    </source>
</evidence>
<organism evidence="8 9">
    <name type="scientific">Rubrivirga litoralis</name>
    <dbReference type="NCBI Taxonomy" id="3075598"/>
    <lineage>
        <taxon>Bacteria</taxon>
        <taxon>Pseudomonadati</taxon>
        <taxon>Rhodothermota</taxon>
        <taxon>Rhodothermia</taxon>
        <taxon>Rhodothermales</taxon>
        <taxon>Rubricoccaceae</taxon>
        <taxon>Rubrivirga</taxon>
    </lineage>
</organism>
<comment type="similarity">
    <text evidence="2 6">Belongs to the dTDP-4-dehydrorhamnose reductase family.</text>
</comment>